<sequence>MISEAALAQLTRLEGYSHRFQYVHDDQTIDINLDPAIGRVNYIAAVKLTKYTRFYVETENGSRYLYAYYFPVYPGPLANYFKAVVTTAEYFSAASTSSDTSNNLPFIFSLPIGLPIGLPRGIHTQLQKTRTWTTIEVSESSRDEHRPEMDIKINNPPSQDESGWPVWNGIYSGSYTILEELSML</sequence>
<dbReference type="Proteomes" id="UP001209854">
    <property type="component" value="Unassembled WGS sequence"/>
</dbReference>
<proteinExistence type="predicted"/>
<reference evidence="1 2" key="1">
    <citation type="submission" date="2022-10" db="EMBL/GenBank/DDBJ databases">
        <title>High-quality genome sequences of two octocoral-associated bacteria, Endozoicomonas euniceicola EF212 and Endozoicomonas gorgoniicola PS125.</title>
        <authorList>
            <person name="Chiou Y.-J."/>
            <person name="Chen Y.-H."/>
        </authorList>
    </citation>
    <scope>NUCLEOTIDE SEQUENCE [LARGE SCALE GENOMIC DNA]</scope>
    <source>
        <strain evidence="1 2">PS125</strain>
    </source>
</reference>
<gene>
    <name evidence="1" type="ORF">NX722_18760</name>
</gene>
<dbReference type="RefSeq" id="WP_262564369.1">
    <property type="nucleotide sequence ID" value="NZ_JAPFCC010000001.1"/>
</dbReference>
<dbReference type="EMBL" id="JAPFCC010000001">
    <property type="protein sequence ID" value="MCW7554622.1"/>
    <property type="molecule type" value="Genomic_DNA"/>
</dbReference>
<accession>A0ABT3MZ21</accession>
<comment type="caution">
    <text evidence="1">The sequence shown here is derived from an EMBL/GenBank/DDBJ whole genome shotgun (WGS) entry which is preliminary data.</text>
</comment>
<protein>
    <submittedName>
        <fullName evidence="1">Uncharacterized protein</fullName>
    </submittedName>
</protein>
<evidence type="ECO:0000313" key="2">
    <source>
        <dbReference type="Proteomes" id="UP001209854"/>
    </source>
</evidence>
<organism evidence="1 2">
    <name type="scientific">Endozoicomonas gorgoniicola</name>
    <dbReference type="NCBI Taxonomy" id="1234144"/>
    <lineage>
        <taxon>Bacteria</taxon>
        <taxon>Pseudomonadati</taxon>
        <taxon>Pseudomonadota</taxon>
        <taxon>Gammaproteobacteria</taxon>
        <taxon>Oceanospirillales</taxon>
        <taxon>Endozoicomonadaceae</taxon>
        <taxon>Endozoicomonas</taxon>
    </lineage>
</organism>
<name>A0ABT3MZ21_9GAMM</name>
<keyword evidence="2" id="KW-1185">Reference proteome</keyword>
<evidence type="ECO:0000313" key="1">
    <source>
        <dbReference type="EMBL" id="MCW7554622.1"/>
    </source>
</evidence>